<organism evidence="9">
    <name type="scientific">Fervidicoccus fontis</name>
    <dbReference type="NCBI Taxonomy" id="683846"/>
    <lineage>
        <taxon>Archaea</taxon>
        <taxon>Thermoproteota</taxon>
        <taxon>Thermoprotei</taxon>
        <taxon>Fervidicoccales</taxon>
        <taxon>Fervidicoccaceae</taxon>
        <taxon>Fervidicoccus</taxon>
    </lineage>
</organism>
<keyword evidence="5 7" id="KW-1133">Transmembrane helix</keyword>
<gene>
    <name evidence="9" type="ORF">ENO04_04500</name>
</gene>
<evidence type="ECO:0000256" key="5">
    <source>
        <dbReference type="ARBA" id="ARBA00022989"/>
    </source>
</evidence>
<evidence type="ECO:0000256" key="4">
    <source>
        <dbReference type="ARBA" id="ARBA00022692"/>
    </source>
</evidence>
<keyword evidence="6 7" id="KW-0472">Membrane</keyword>
<comment type="caution">
    <text evidence="9">The sequence shown here is derived from an EMBL/GenBank/DDBJ whole genome shotgun (WGS) entry which is preliminary data.</text>
</comment>
<keyword evidence="2 7" id="KW-0813">Transport</keyword>
<dbReference type="InterPro" id="IPR050901">
    <property type="entry name" value="BP-dep_ABC_trans_perm"/>
</dbReference>
<dbReference type="Pfam" id="PF00528">
    <property type="entry name" value="BPD_transp_1"/>
    <property type="match status" value="1"/>
</dbReference>
<dbReference type="InterPro" id="IPR035906">
    <property type="entry name" value="MetI-like_sf"/>
</dbReference>
<comment type="subcellular location">
    <subcellularLocation>
        <location evidence="1 7">Cell membrane</location>
        <topology evidence="1 7">Multi-pass membrane protein</topology>
    </subcellularLocation>
</comment>
<dbReference type="AlphaFoldDB" id="A0A7C1E8M5"/>
<feature type="domain" description="ABC transmembrane type-1" evidence="8">
    <location>
        <begin position="59"/>
        <end position="253"/>
    </location>
</feature>
<dbReference type="GO" id="GO:0055085">
    <property type="term" value="P:transmembrane transport"/>
    <property type="evidence" value="ECO:0007669"/>
    <property type="project" value="InterPro"/>
</dbReference>
<feature type="transmembrane region" description="Helical" evidence="7">
    <location>
        <begin position="177"/>
        <end position="198"/>
    </location>
</feature>
<evidence type="ECO:0000256" key="3">
    <source>
        <dbReference type="ARBA" id="ARBA00022475"/>
    </source>
</evidence>
<keyword evidence="3" id="KW-1003">Cell membrane</keyword>
<feature type="transmembrane region" description="Helical" evidence="7">
    <location>
        <begin position="7"/>
        <end position="29"/>
    </location>
</feature>
<evidence type="ECO:0000256" key="7">
    <source>
        <dbReference type="RuleBase" id="RU363032"/>
    </source>
</evidence>
<dbReference type="Gene3D" id="1.10.3720.10">
    <property type="entry name" value="MetI-like"/>
    <property type="match status" value="1"/>
</dbReference>
<dbReference type="EMBL" id="DSDY01000138">
    <property type="protein sequence ID" value="HDS10856.1"/>
    <property type="molecule type" value="Genomic_DNA"/>
</dbReference>
<dbReference type="CDD" id="cd06261">
    <property type="entry name" value="TM_PBP2"/>
    <property type="match status" value="1"/>
</dbReference>
<dbReference type="PROSITE" id="PS50928">
    <property type="entry name" value="ABC_TM1"/>
    <property type="match status" value="1"/>
</dbReference>
<dbReference type="PANTHER" id="PTHR32243:SF18">
    <property type="entry name" value="INNER MEMBRANE ABC TRANSPORTER PERMEASE PROTEIN YCJP"/>
    <property type="match status" value="1"/>
</dbReference>
<dbReference type="PANTHER" id="PTHR32243">
    <property type="entry name" value="MALTOSE TRANSPORT SYSTEM PERMEASE-RELATED"/>
    <property type="match status" value="1"/>
</dbReference>
<sequence>MASLINVFLIVVLLTVLVPLGVLVMISLLPPGEWSIPPKSPTLDNFVYVLKEFKFYRNMFNTFLFIGLAILISLVLALPTAYAIARLQIKYYVWVFTVALVILVKSLPPGSLLVPVYELLWKLRLTNTVLGVALSYQVYTLPFVIWILTSFLLDLPREVETAARIDGAGRFARLRHIILPLSIPGIISAVILGFLNLWNEYMYSSVIVSSRNLQTAAVVLGQLVTSEYVYDWGILASANIISVLPAIFFVSFVQKNISKAITGGIKG</sequence>
<dbReference type="InterPro" id="IPR000515">
    <property type="entry name" value="MetI-like"/>
</dbReference>
<feature type="transmembrane region" description="Helical" evidence="7">
    <location>
        <begin position="136"/>
        <end position="156"/>
    </location>
</feature>
<comment type="similarity">
    <text evidence="7">Belongs to the binding-protein-dependent transport system permease family.</text>
</comment>
<evidence type="ECO:0000256" key="2">
    <source>
        <dbReference type="ARBA" id="ARBA00022448"/>
    </source>
</evidence>
<accession>A0A7C1E8M5</accession>
<dbReference type="GO" id="GO:0005886">
    <property type="term" value="C:plasma membrane"/>
    <property type="evidence" value="ECO:0007669"/>
    <property type="project" value="UniProtKB-SubCell"/>
</dbReference>
<evidence type="ECO:0000256" key="6">
    <source>
        <dbReference type="ARBA" id="ARBA00023136"/>
    </source>
</evidence>
<feature type="transmembrane region" description="Helical" evidence="7">
    <location>
        <begin position="63"/>
        <end position="84"/>
    </location>
</feature>
<evidence type="ECO:0000259" key="8">
    <source>
        <dbReference type="PROSITE" id="PS50928"/>
    </source>
</evidence>
<reference evidence="9" key="1">
    <citation type="journal article" date="2020" name="mSystems">
        <title>Genome- and Community-Level Interaction Insights into Carbon Utilization and Element Cycling Functions of Hydrothermarchaeota in Hydrothermal Sediment.</title>
        <authorList>
            <person name="Zhou Z."/>
            <person name="Liu Y."/>
            <person name="Xu W."/>
            <person name="Pan J."/>
            <person name="Luo Z.H."/>
            <person name="Li M."/>
        </authorList>
    </citation>
    <scope>NUCLEOTIDE SEQUENCE [LARGE SCALE GENOMIC DNA]</scope>
    <source>
        <strain evidence="9">SpSt-123</strain>
    </source>
</reference>
<protein>
    <submittedName>
        <fullName evidence="9">Carbohydrate ABC transporter permease</fullName>
    </submittedName>
</protein>
<proteinExistence type="inferred from homology"/>
<dbReference type="SUPFAM" id="SSF161098">
    <property type="entry name" value="MetI-like"/>
    <property type="match status" value="1"/>
</dbReference>
<name>A0A7C1E8M5_9CREN</name>
<feature type="transmembrane region" description="Helical" evidence="7">
    <location>
        <begin position="232"/>
        <end position="253"/>
    </location>
</feature>
<evidence type="ECO:0000256" key="1">
    <source>
        <dbReference type="ARBA" id="ARBA00004651"/>
    </source>
</evidence>
<feature type="transmembrane region" description="Helical" evidence="7">
    <location>
        <begin position="91"/>
        <end position="116"/>
    </location>
</feature>
<evidence type="ECO:0000313" key="9">
    <source>
        <dbReference type="EMBL" id="HDS10856.1"/>
    </source>
</evidence>
<keyword evidence="4 7" id="KW-0812">Transmembrane</keyword>